<feature type="region of interest" description="Disordered" evidence="8">
    <location>
        <begin position="311"/>
        <end position="346"/>
    </location>
</feature>
<comment type="similarity">
    <text evidence="6">Belongs to the sigma-70 factor family. RpoD/SigA subfamily.</text>
</comment>
<comment type="subcellular location">
    <subcellularLocation>
        <location evidence="6">Cytoplasm</location>
    </subcellularLocation>
</comment>
<dbReference type="InterPro" id="IPR007127">
    <property type="entry name" value="RNA_pol_sigma_70_r1_1"/>
</dbReference>
<evidence type="ECO:0000256" key="6">
    <source>
        <dbReference type="HAMAP-Rule" id="MF_00963"/>
    </source>
</evidence>
<dbReference type="GO" id="GO:0006352">
    <property type="term" value="P:DNA-templated transcription initiation"/>
    <property type="evidence" value="ECO:0007669"/>
    <property type="project" value="UniProtKB-UniRule"/>
</dbReference>
<dbReference type="FunFam" id="1.10.10.10:FF:000002">
    <property type="entry name" value="RNA polymerase sigma factor SigA"/>
    <property type="match status" value="1"/>
</dbReference>
<feature type="compositionally biased region" description="Acidic residues" evidence="8">
    <location>
        <begin position="99"/>
        <end position="108"/>
    </location>
</feature>
<dbReference type="GO" id="GO:0016987">
    <property type="term" value="F:sigma factor activity"/>
    <property type="evidence" value="ECO:0007669"/>
    <property type="project" value="UniProtKB-UniRule"/>
</dbReference>
<feature type="domain" description="RNA polymerase sigma-70" evidence="9">
    <location>
        <begin position="540"/>
        <end position="553"/>
    </location>
</feature>
<feature type="coiled-coil region" evidence="7">
    <location>
        <begin position="495"/>
        <end position="522"/>
    </location>
</feature>
<comment type="function">
    <text evidence="6">Sigma factors are initiation factors that promote the attachment of RNA polymerase to specific initiation sites and are then released. This sigma factor is the primary sigma factor during exponential growth.</text>
</comment>
<feature type="region of interest" description="Sigma-70 factor domain-2" evidence="6">
    <location>
        <begin position="516"/>
        <end position="586"/>
    </location>
</feature>
<dbReference type="Gene3D" id="1.10.10.10">
    <property type="entry name" value="Winged helix-like DNA-binding domain superfamily/Winged helix DNA-binding domain"/>
    <property type="match status" value="2"/>
</dbReference>
<dbReference type="AlphaFoldDB" id="A0A5C0B4B0"/>
<evidence type="ECO:0000313" key="12">
    <source>
        <dbReference type="Proteomes" id="UP000325161"/>
    </source>
</evidence>
<keyword evidence="3 6" id="KW-0731">Sigma factor</keyword>
<dbReference type="NCBIfam" id="NF004208">
    <property type="entry name" value="PRK05658.1"/>
    <property type="match status" value="1"/>
</dbReference>
<dbReference type="PROSITE" id="PS00715">
    <property type="entry name" value="SIGMA70_1"/>
    <property type="match status" value="1"/>
</dbReference>
<evidence type="ECO:0000256" key="7">
    <source>
        <dbReference type="SAM" id="Coils"/>
    </source>
</evidence>
<dbReference type="Pfam" id="PF03979">
    <property type="entry name" value="Sigma70_r1_1"/>
    <property type="match status" value="1"/>
</dbReference>
<evidence type="ECO:0000256" key="3">
    <source>
        <dbReference type="ARBA" id="ARBA00023082"/>
    </source>
</evidence>
<dbReference type="Pfam" id="PF04546">
    <property type="entry name" value="Sigma70_ner"/>
    <property type="match status" value="1"/>
</dbReference>
<name>A0A5C0B4B0_9BURK</name>
<dbReference type="Proteomes" id="UP000325161">
    <property type="component" value="Chromosome"/>
</dbReference>
<dbReference type="PANTHER" id="PTHR30603:SF60">
    <property type="entry name" value="RNA POLYMERASE SIGMA FACTOR RPOD"/>
    <property type="match status" value="1"/>
</dbReference>
<dbReference type="Pfam" id="PF04539">
    <property type="entry name" value="Sigma70_r3"/>
    <property type="match status" value="1"/>
</dbReference>
<organism evidence="11 12">
    <name type="scientific">Pigmentiphaga aceris</name>
    <dbReference type="NCBI Taxonomy" id="1940612"/>
    <lineage>
        <taxon>Bacteria</taxon>
        <taxon>Pseudomonadati</taxon>
        <taxon>Pseudomonadota</taxon>
        <taxon>Betaproteobacteria</taxon>
        <taxon>Burkholderiales</taxon>
        <taxon>Alcaligenaceae</taxon>
        <taxon>Pigmentiphaga</taxon>
    </lineage>
</organism>
<feature type="compositionally biased region" description="Basic and acidic residues" evidence="8">
    <location>
        <begin position="83"/>
        <end position="98"/>
    </location>
</feature>
<feature type="short sequence motif" description="Interaction with polymerase core subunit RpoC" evidence="6">
    <location>
        <begin position="540"/>
        <end position="543"/>
    </location>
</feature>
<gene>
    <name evidence="6 11" type="primary">rpoD</name>
    <name evidence="11" type="ORF">FXN63_20990</name>
</gene>
<dbReference type="InterPro" id="IPR009042">
    <property type="entry name" value="RNA_pol_sigma70_r1_2"/>
</dbReference>
<evidence type="ECO:0000256" key="8">
    <source>
        <dbReference type="SAM" id="MobiDB-lite"/>
    </source>
</evidence>
<dbReference type="FunFam" id="1.10.10.10:FF:000004">
    <property type="entry name" value="RNA polymerase sigma factor SigA"/>
    <property type="match status" value="1"/>
</dbReference>
<dbReference type="SUPFAM" id="SSF88659">
    <property type="entry name" value="Sigma3 and sigma4 domains of RNA polymerase sigma factors"/>
    <property type="match status" value="2"/>
</dbReference>
<dbReference type="InterPro" id="IPR012760">
    <property type="entry name" value="RNA_pol_sigma_RpoD_C"/>
</dbReference>
<proteinExistence type="inferred from homology"/>
<evidence type="ECO:0000256" key="5">
    <source>
        <dbReference type="ARBA" id="ARBA00023163"/>
    </source>
</evidence>
<keyword evidence="4 6" id="KW-0238">DNA-binding</keyword>
<feature type="region of interest" description="Disordered" evidence="8">
    <location>
        <begin position="1"/>
        <end position="21"/>
    </location>
</feature>
<feature type="compositionally biased region" description="Low complexity" evidence="8">
    <location>
        <begin position="313"/>
        <end position="324"/>
    </location>
</feature>
<dbReference type="Gene3D" id="1.10.220.120">
    <property type="entry name" value="Sigma-70 factor, region 1.1"/>
    <property type="match status" value="1"/>
</dbReference>
<dbReference type="GO" id="GO:0003677">
    <property type="term" value="F:DNA binding"/>
    <property type="evidence" value="ECO:0007669"/>
    <property type="project" value="UniProtKB-UniRule"/>
</dbReference>
<feature type="region of interest" description="Disordered" evidence="8">
    <location>
        <begin position="71"/>
        <end position="125"/>
    </location>
</feature>
<keyword evidence="2 6" id="KW-0805">Transcription regulation</keyword>
<dbReference type="InterPro" id="IPR036388">
    <property type="entry name" value="WH-like_DNA-bd_sf"/>
</dbReference>
<dbReference type="PRINTS" id="PR00046">
    <property type="entry name" value="SIGMA70FCT"/>
</dbReference>
<reference evidence="11 12" key="1">
    <citation type="submission" date="2019-08" db="EMBL/GenBank/DDBJ databases">
        <title>Amphibian skin-associated Pigmentiphaga: genome sequence and occurrence across geography and hosts.</title>
        <authorList>
            <person name="Bletz M.C."/>
            <person name="Bunk B."/>
            <person name="Sproeer C."/>
            <person name="Biwer P."/>
            <person name="Reiter S."/>
            <person name="Rabemananjara F.C.E."/>
            <person name="Schulz S."/>
            <person name="Overmann J."/>
            <person name="Vences M."/>
        </authorList>
    </citation>
    <scope>NUCLEOTIDE SEQUENCE [LARGE SCALE GENOMIC DNA]</scope>
    <source>
        <strain evidence="11 12">Mada1488</strain>
    </source>
</reference>
<dbReference type="InterPro" id="IPR050239">
    <property type="entry name" value="Sigma-70_RNA_pol_init_factors"/>
</dbReference>
<evidence type="ECO:0000259" key="10">
    <source>
        <dbReference type="PROSITE" id="PS00716"/>
    </source>
</evidence>
<dbReference type="NCBIfam" id="TIGR02393">
    <property type="entry name" value="RpoD_Cterm"/>
    <property type="match status" value="1"/>
</dbReference>
<dbReference type="KEGG" id="pacr:FXN63_20990"/>
<evidence type="ECO:0000313" key="11">
    <source>
        <dbReference type="EMBL" id="QEI09472.1"/>
    </source>
</evidence>
<evidence type="ECO:0000256" key="1">
    <source>
        <dbReference type="ARBA" id="ARBA00022490"/>
    </source>
</evidence>
<dbReference type="FunFam" id="1.10.601.10:FF:000002">
    <property type="entry name" value="RNA polymerase sigma factor RpoD"/>
    <property type="match status" value="1"/>
</dbReference>
<dbReference type="InterPro" id="IPR014284">
    <property type="entry name" value="RNA_pol_sigma-70_dom"/>
</dbReference>
<accession>A0A5C0B4B0</accession>
<dbReference type="Pfam" id="PF04542">
    <property type="entry name" value="Sigma70_r2"/>
    <property type="match status" value="1"/>
</dbReference>
<feature type="region of interest" description="Sigma-70 factor domain-4" evidence="6">
    <location>
        <begin position="684"/>
        <end position="737"/>
    </location>
</feature>
<dbReference type="InterPro" id="IPR007624">
    <property type="entry name" value="RNA_pol_sigma70_r3"/>
</dbReference>
<keyword evidence="5 6" id="KW-0804">Transcription</keyword>
<dbReference type="PANTHER" id="PTHR30603">
    <property type="entry name" value="RNA POLYMERASE SIGMA FACTOR RPO"/>
    <property type="match status" value="1"/>
</dbReference>
<dbReference type="Pfam" id="PF04545">
    <property type="entry name" value="Sigma70_r4"/>
    <property type="match status" value="1"/>
</dbReference>
<comment type="subunit">
    <text evidence="6">Interacts transiently with the RNA polymerase catalytic core.</text>
</comment>
<dbReference type="InterPro" id="IPR013324">
    <property type="entry name" value="RNA_pol_sigma_r3/r4-like"/>
</dbReference>
<feature type="domain" description="RNA polymerase sigma-70" evidence="10">
    <location>
        <begin position="709"/>
        <end position="735"/>
    </location>
</feature>
<dbReference type="HAMAP" id="MF_00963">
    <property type="entry name" value="Sigma70_RpoD_SigA"/>
    <property type="match status" value="1"/>
</dbReference>
<dbReference type="InterPro" id="IPR007631">
    <property type="entry name" value="RNA_pol_sigma_70_non-ess"/>
</dbReference>
<evidence type="ECO:0000256" key="4">
    <source>
        <dbReference type="ARBA" id="ARBA00023125"/>
    </source>
</evidence>
<dbReference type="Gene3D" id="1.10.601.10">
    <property type="entry name" value="RNA Polymerase Primary Sigma Factor"/>
    <property type="match status" value="1"/>
</dbReference>
<dbReference type="InterPro" id="IPR042189">
    <property type="entry name" value="RNA_pol_sigma_70_r1_1_sf"/>
</dbReference>
<dbReference type="InterPro" id="IPR007630">
    <property type="entry name" value="RNA_pol_sigma70_r4"/>
</dbReference>
<dbReference type="EMBL" id="CP043046">
    <property type="protein sequence ID" value="QEI09472.1"/>
    <property type="molecule type" value="Genomic_DNA"/>
</dbReference>
<dbReference type="CDD" id="cd06171">
    <property type="entry name" value="Sigma70_r4"/>
    <property type="match status" value="1"/>
</dbReference>
<keyword evidence="1 6" id="KW-0963">Cytoplasm</keyword>
<feature type="DNA-binding region" description="H-T-H motif" evidence="6">
    <location>
        <begin position="710"/>
        <end position="729"/>
    </location>
</feature>
<dbReference type="InterPro" id="IPR013325">
    <property type="entry name" value="RNA_pol_sigma_r2"/>
</dbReference>
<dbReference type="InterPro" id="IPR028630">
    <property type="entry name" value="Sigma70_RpoD"/>
</dbReference>
<dbReference type="NCBIfam" id="TIGR02937">
    <property type="entry name" value="sigma70-ECF"/>
    <property type="match status" value="1"/>
</dbReference>
<sequence>MLARRSIDAPEPGGDEEPIKPIVKPKVVVAAKPAPKTVTKASATKTAAVAPAKALTAAEKKTAEKKLDALIAAKPVGRRPGRPSKEAKAAQESARGEFDDSGDGDNEPMPEIKIPKARGKRGKADAKDLIARGPISAEEYEARRNSLKILIKLGKDRGYLTYGEINDHLPDDLVDAEAIDGIISTFNDMGISVYDQAPDAETLLMSGNTPVASSDDDAEEEAEAALSTVDSDFGRTTDPVRMYMREMGTVELLTREGEIEIAKRIEDGLKHMVMAISACPTTINEILAHAERVRSGEAQIDEVVDGLLDSGGEDYAGAGASASSDSDDDEDDDGDEAPAGGMSSKQVEELRVKSLEKFASVSKWFEKMRGAYENDGYKSAEYTQAQEAVLEEMMGIRFTAKMVEKLADTLRAQVEEVRKLERAVLHTSVDRAGMPRLHFIKVFPGNETNLEWVLGEVNGGHDYSETLSRQVPAIQELQQKLIDLQSRVVLPLKDLKEVNKQMATGEAKARKAKREMTEANLRLVISIAKKYTNRGLQFLDLIQEGNIGLMKAVDKFEYRRGYKFSTYATWWIRQAITRSIADQARTIRIPVHMIETINKMNRISRQILQETGAEPDPATLAQKMDMPEDKIRKILKIAKEPISMETPIGDDDDSHLGDFIEDTTTLAPSDAALHGSMRDVVKEVLDSLTPREAKVLRMRFGIEMSTDQTLEEVGKQFDVTRERIRQIEAKALRKLRHPSRADKLKSFLEGQ</sequence>
<keyword evidence="7" id="KW-0175">Coiled coil</keyword>
<dbReference type="OrthoDB" id="9809557at2"/>
<dbReference type="InterPro" id="IPR000943">
    <property type="entry name" value="RNA_pol_sigma70"/>
</dbReference>
<feature type="compositionally biased region" description="Acidic residues" evidence="8">
    <location>
        <begin position="325"/>
        <end position="336"/>
    </location>
</feature>
<dbReference type="GO" id="GO:0005737">
    <property type="term" value="C:cytoplasm"/>
    <property type="evidence" value="ECO:0007669"/>
    <property type="project" value="UniProtKB-SubCell"/>
</dbReference>
<keyword evidence="12" id="KW-1185">Reference proteome</keyword>
<protein>
    <recommendedName>
        <fullName evidence="6">RNA polymerase sigma factor RpoD</fullName>
    </recommendedName>
    <alternativeName>
        <fullName evidence="6">Sigma-70</fullName>
    </alternativeName>
</protein>
<dbReference type="Pfam" id="PF00140">
    <property type="entry name" value="Sigma70_r1_2"/>
    <property type="match status" value="1"/>
</dbReference>
<dbReference type="PROSITE" id="PS00716">
    <property type="entry name" value="SIGMA70_2"/>
    <property type="match status" value="1"/>
</dbReference>
<dbReference type="InterPro" id="IPR007627">
    <property type="entry name" value="RNA_pol_sigma70_r2"/>
</dbReference>
<dbReference type="SUPFAM" id="SSF88946">
    <property type="entry name" value="Sigma2 domain of RNA polymerase sigma factors"/>
    <property type="match status" value="1"/>
</dbReference>
<feature type="region of interest" description="Sigma-70 factor domain-3" evidence="6">
    <location>
        <begin position="595"/>
        <end position="671"/>
    </location>
</feature>
<evidence type="ECO:0000259" key="9">
    <source>
        <dbReference type="PROSITE" id="PS00715"/>
    </source>
</evidence>
<evidence type="ECO:0000256" key="2">
    <source>
        <dbReference type="ARBA" id="ARBA00023015"/>
    </source>
</evidence>